<comment type="subunit">
    <text evidence="3">Heterotrimer of UreA (gamma), UreB (beta) and UreC (alpha) subunits. Three heterotrimers associate to form the active enzyme.</text>
</comment>
<dbReference type="EMBL" id="AMEZ01000080">
    <property type="protein sequence ID" value="EKY24607.1"/>
    <property type="molecule type" value="Genomic_DNA"/>
</dbReference>
<accession>L1QAF9</accession>
<dbReference type="PATRIC" id="fig|545697.3.peg.2591"/>
<dbReference type="OrthoDB" id="9797217at2"/>
<keyword evidence="3" id="KW-0963">Cytoplasm</keyword>
<dbReference type="InterPro" id="IPR036461">
    <property type="entry name" value="Urease_betasu_sf"/>
</dbReference>
<evidence type="ECO:0000256" key="1">
    <source>
        <dbReference type="ARBA" id="ARBA00022801"/>
    </source>
</evidence>
<keyword evidence="1 3" id="KW-0378">Hydrolase</keyword>
<proteinExistence type="inferred from homology"/>
<reference evidence="4 5" key="1">
    <citation type="submission" date="2012-05" db="EMBL/GenBank/DDBJ databases">
        <authorList>
            <person name="Weinstock G."/>
            <person name="Sodergren E."/>
            <person name="Lobos E.A."/>
            <person name="Fulton L."/>
            <person name="Fulton R."/>
            <person name="Courtney L."/>
            <person name="Fronick C."/>
            <person name="O'Laughlin M."/>
            <person name="Godfrey J."/>
            <person name="Wilson R.M."/>
            <person name="Miner T."/>
            <person name="Farmer C."/>
            <person name="Delehaunty K."/>
            <person name="Cordes M."/>
            <person name="Minx P."/>
            <person name="Tomlinson C."/>
            <person name="Chen J."/>
            <person name="Wollam A."/>
            <person name="Pepin K.H."/>
            <person name="Bhonagiri V."/>
            <person name="Zhang X."/>
            <person name="Suruliraj S."/>
            <person name="Warren W."/>
            <person name="Mitreva M."/>
            <person name="Mardis E.R."/>
            <person name="Wilson R.K."/>
        </authorList>
    </citation>
    <scope>NUCLEOTIDE SEQUENCE [LARGE SCALE GENOMIC DNA]</scope>
    <source>
        <strain evidence="4 5">DSM 1785</strain>
    </source>
</reference>
<comment type="similarity">
    <text evidence="3">Belongs to the urease beta subunit family.</text>
</comment>
<dbReference type="EC" id="3.5.1.5" evidence="3"/>
<dbReference type="Pfam" id="PF00699">
    <property type="entry name" value="Urease_beta"/>
    <property type="match status" value="1"/>
</dbReference>
<dbReference type="CDD" id="cd00407">
    <property type="entry name" value="Urease_beta"/>
    <property type="match status" value="1"/>
</dbReference>
<dbReference type="UniPathway" id="UPA00258">
    <property type="reaction ID" value="UER00370"/>
</dbReference>
<keyword evidence="5" id="KW-1185">Reference proteome</keyword>
<gene>
    <name evidence="3" type="primary">ureB</name>
    <name evidence="4" type="ORF">HMPREF0216_02637</name>
</gene>
<comment type="catalytic activity">
    <reaction evidence="2 3">
        <text>urea + 2 H2O + H(+) = hydrogencarbonate + 2 NH4(+)</text>
        <dbReference type="Rhea" id="RHEA:20557"/>
        <dbReference type="ChEBI" id="CHEBI:15377"/>
        <dbReference type="ChEBI" id="CHEBI:15378"/>
        <dbReference type="ChEBI" id="CHEBI:16199"/>
        <dbReference type="ChEBI" id="CHEBI:17544"/>
        <dbReference type="ChEBI" id="CHEBI:28938"/>
        <dbReference type="EC" id="3.5.1.5"/>
    </reaction>
</comment>
<dbReference type="PANTHER" id="PTHR33569">
    <property type="entry name" value="UREASE"/>
    <property type="match status" value="1"/>
</dbReference>
<evidence type="ECO:0000313" key="4">
    <source>
        <dbReference type="EMBL" id="EKY24607.1"/>
    </source>
</evidence>
<evidence type="ECO:0000256" key="3">
    <source>
        <dbReference type="HAMAP-Rule" id="MF_01954"/>
    </source>
</evidence>
<dbReference type="RefSeq" id="WP_005214671.1">
    <property type="nucleotide sequence ID" value="NZ_KB291670.1"/>
</dbReference>
<evidence type="ECO:0000256" key="2">
    <source>
        <dbReference type="ARBA" id="ARBA00047778"/>
    </source>
</evidence>
<dbReference type="AlphaFoldDB" id="L1QAF9"/>
<dbReference type="GO" id="GO:0009039">
    <property type="term" value="F:urease activity"/>
    <property type="evidence" value="ECO:0007669"/>
    <property type="project" value="UniProtKB-UniRule"/>
</dbReference>
<dbReference type="HOGENOM" id="CLU_129707_1_1_9"/>
<comment type="pathway">
    <text evidence="3">Nitrogen metabolism; urea degradation; CO(2) and NH(3) from urea (urease route): step 1/1.</text>
</comment>
<comment type="subcellular location">
    <subcellularLocation>
        <location evidence="3">Cytoplasm</location>
    </subcellularLocation>
</comment>
<dbReference type="GO" id="GO:0035550">
    <property type="term" value="C:urease complex"/>
    <property type="evidence" value="ECO:0007669"/>
    <property type="project" value="InterPro"/>
</dbReference>
<protein>
    <recommendedName>
        <fullName evidence="3">Urease subunit beta</fullName>
        <ecNumber evidence="3">3.5.1.5</ecNumber>
    </recommendedName>
    <alternativeName>
        <fullName evidence="3">Urea amidohydrolase subunit beta</fullName>
    </alternativeName>
</protein>
<dbReference type="FunFam" id="2.10.150.10:FF:000001">
    <property type="entry name" value="Urease subunit beta"/>
    <property type="match status" value="1"/>
</dbReference>
<evidence type="ECO:0000313" key="5">
    <source>
        <dbReference type="Proteomes" id="UP000010420"/>
    </source>
</evidence>
<dbReference type="SUPFAM" id="SSF51278">
    <property type="entry name" value="Urease, beta-subunit"/>
    <property type="match status" value="1"/>
</dbReference>
<dbReference type="NCBIfam" id="TIGR00192">
    <property type="entry name" value="urease_beta"/>
    <property type="match status" value="1"/>
</dbReference>
<dbReference type="InterPro" id="IPR002019">
    <property type="entry name" value="Urease_beta-like"/>
</dbReference>
<sequence length="111" mass="12337">MVPGELKIQEGTIEYNAGKKAIKIQVVNTGDRPVQIGSHYHFYEVNDSLSFDRKAAWGKRLDIPSGTAVRFEPGDKKEVNLIDIGGYRRVYGIRNMCDGFLDGMSKGSGEK</sequence>
<dbReference type="eggNOG" id="COG0832">
    <property type="taxonomic scope" value="Bacteria"/>
</dbReference>
<dbReference type="Gene3D" id="2.10.150.10">
    <property type="entry name" value="Urease, beta subunit"/>
    <property type="match status" value="1"/>
</dbReference>
<dbReference type="PANTHER" id="PTHR33569:SF1">
    <property type="entry name" value="UREASE"/>
    <property type="match status" value="1"/>
</dbReference>
<comment type="caution">
    <text evidence="4">The sequence shown here is derived from an EMBL/GenBank/DDBJ whole genome shotgun (WGS) entry which is preliminary data.</text>
</comment>
<dbReference type="NCBIfam" id="NF009682">
    <property type="entry name" value="PRK13203.1"/>
    <property type="match status" value="1"/>
</dbReference>
<dbReference type="HAMAP" id="MF_01954">
    <property type="entry name" value="Urease_beta"/>
    <property type="match status" value="1"/>
</dbReference>
<name>L1QAF9_9CLOT</name>
<dbReference type="InterPro" id="IPR050069">
    <property type="entry name" value="Urease_subunit"/>
</dbReference>
<dbReference type="STRING" id="545697.HMPREF0216_02637"/>
<dbReference type="GO" id="GO:0043419">
    <property type="term" value="P:urea catabolic process"/>
    <property type="evidence" value="ECO:0007669"/>
    <property type="project" value="UniProtKB-UniRule"/>
</dbReference>
<dbReference type="Proteomes" id="UP000010420">
    <property type="component" value="Unassembled WGS sequence"/>
</dbReference>
<organism evidence="4 5">
    <name type="scientific">Clostridium celatum DSM 1785</name>
    <dbReference type="NCBI Taxonomy" id="545697"/>
    <lineage>
        <taxon>Bacteria</taxon>
        <taxon>Bacillati</taxon>
        <taxon>Bacillota</taxon>
        <taxon>Clostridia</taxon>
        <taxon>Eubacteriales</taxon>
        <taxon>Clostridiaceae</taxon>
        <taxon>Clostridium</taxon>
    </lineage>
</organism>